<keyword evidence="1" id="KW-1133">Transmembrane helix</keyword>
<name>A0A1G5SCI1_9PROT</name>
<evidence type="ECO:0000313" key="4">
    <source>
        <dbReference type="Proteomes" id="UP000198729"/>
    </source>
</evidence>
<feature type="domain" description="Cytochrome c assembly protein" evidence="2">
    <location>
        <begin position="50"/>
        <end position="274"/>
    </location>
</feature>
<feature type="transmembrane region" description="Helical" evidence="1">
    <location>
        <begin position="185"/>
        <end position="206"/>
    </location>
</feature>
<keyword evidence="1" id="KW-0812">Transmembrane</keyword>
<keyword evidence="1" id="KW-0472">Membrane</keyword>
<dbReference type="InterPro" id="IPR002541">
    <property type="entry name" value="Cyt_c_assembly"/>
</dbReference>
<sequence length="277" mass="30762">MLSTLTYLLAATLYGLAGWYFWRATNRQVPETQIRGANVKSAQLMLLVPLVLHGSILYQSIFVDGLLSFGVGNAISAIVWFAALIYWLSGFLSALQGLQNLITPISFIAAVAVLMPLLFPIAHPLTHTKLVVFKAHLLAAMLAYGFFTIAALHALLMTALERHLHQSTGSSLFSRLPPLLVMEKMLFRLVWVGFILLSLTLSSGIFFSQEIFGQSLTFTHKTLFGIISWVIFAALLAGRHFYGWRGRTAIRWTLTGFVILLLAYVGSKFVLEVILSR</sequence>
<feature type="transmembrane region" description="Helical" evidence="1">
    <location>
        <begin position="249"/>
        <end position="271"/>
    </location>
</feature>
<dbReference type="GO" id="GO:0020037">
    <property type="term" value="F:heme binding"/>
    <property type="evidence" value="ECO:0007669"/>
    <property type="project" value="InterPro"/>
</dbReference>
<keyword evidence="4" id="KW-1185">Reference proteome</keyword>
<dbReference type="PANTHER" id="PTHR38034">
    <property type="entry name" value="INNER MEMBRANE PROTEIN YPJD"/>
    <property type="match status" value="1"/>
</dbReference>
<dbReference type="AlphaFoldDB" id="A0A1G5SCI1"/>
<protein>
    <submittedName>
        <fullName evidence="3">Cytochrome c assembly protein</fullName>
    </submittedName>
</protein>
<accession>A0A1G5SCI1</accession>
<feature type="transmembrane region" description="Helical" evidence="1">
    <location>
        <begin position="67"/>
        <end position="89"/>
    </location>
</feature>
<dbReference type="RefSeq" id="WP_090284741.1">
    <property type="nucleotide sequence ID" value="NZ_FMWO01000037.1"/>
</dbReference>
<feature type="transmembrane region" description="Helical" evidence="1">
    <location>
        <begin position="101"/>
        <end position="123"/>
    </location>
</feature>
<dbReference type="PANTHER" id="PTHR38034:SF1">
    <property type="entry name" value="INNER MEMBRANE PROTEIN YPJD"/>
    <property type="match status" value="1"/>
</dbReference>
<evidence type="ECO:0000256" key="1">
    <source>
        <dbReference type="SAM" id="Phobius"/>
    </source>
</evidence>
<evidence type="ECO:0000313" key="3">
    <source>
        <dbReference type="EMBL" id="SCZ84893.1"/>
    </source>
</evidence>
<feature type="transmembrane region" description="Helical" evidence="1">
    <location>
        <begin position="135"/>
        <end position="156"/>
    </location>
</feature>
<dbReference type="STRING" id="51642.NSMM_300012"/>
<reference evidence="3 4" key="1">
    <citation type="submission" date="2016-10" db="EMBL/GenBank/DDBJ databases">
        <authorList>
            <person name="de Groot N.N."/>
        </authorList>
    </citation>
    <scope>NUCLEOTIDE SEQUENCE [LARGE SCALE GENOMIC DNA]</scope>
    <source>
        <strain evidence="3">1</strain>
    </source>
</reference>
<dbReference type="EMBL" id="FMWO01000037">
    <property type="protein sequence ID" value="SCZ84893.1"/>
    <property type="molecule type" value="Genomic_DNA"/>
</dbReference>
<feature type="transmembrane region" description="Helical" evidence="1">
    <location>
        <begin position="218"/>
        <end position="237"/>
    </location>
</feature>
<organism evidence="3 4">
    <name type="scientific">Nitrosomonas mobilis</name>
    <dbReference type="NCBI Taxonomy" id="51642"/>
    <lineage>
        <taxon>Bacteria</taxon>
        <taxon>Pseudomonadati</taxon>
        <taxon>Pseudomonadota</taxon>
        <taxon>Betaproteobacteria</taxon>
        <taxon>Nitrosomonadales</taxon>
        <taxon>Nitrosomonadaceae</taxon>
        <taxon>Nitrosomonas</taxon>
    </lineage>
</organism>
<feature type="transmembrane region" description="Helical" evidence="1">
    <location>
        <begin position="42"/>
        <end position="61"/>
    </location>
</feature>
<dbReference type="GO" id="GO:0017004">
    <property type="term" value="P:cytochrome complex assembly"/>
    <property type="evidence" value="ECO:0007669"/>
    <property type="project" value="InterPro"/>
</dbReference>
<dbReference type="OrthoDB" id="9780793at2"/>
<gene>
    <name evidence="3" type="ORF">NSMM_300012</name>
</gene>
<dbReference type="Pfam" id="PF01578">
    <property type="entry name" value="Cytochrom_C_asm"/>
    <property type="match status" value="1"/>
</dbReference>
<evidence type="ECO:0000259" key="2">
    <source>
        <dbReference type="Pfam" id="PF01578"/>
    </source>
</evidence>
<dbReference type="Proteomes" id="UP000198729">
    <property type="component" value="Unassembled WGS sequence"/>
</dbReference>
<feature type="transmembrane region" description="Helical" evidence="1">
    <location>
        <begin position="6"/>
        <end position="22"/>
    </location>
</feature>
<dbReference type="InterPro" id="IPR052372">
    <property type="entry name" value="YpjD/HemX"/>
</dbReference>
<proteinExistence type="predicted"/>